<keyword evidence="10 13" id="KW-0408">Iron</keyword>
<dbReference type="InterPro" id="IPR050364">
    <property type="entry name" value="Cytochrome_P450_fung"/>
</dbReference>
<name>A0A2G8S5V2_9APHY</name>
<keyword evidence="5 13" id="KW-0349">Heme</keyword>
<evidence type="ECO:0000256" key="13">
    <source>
        <dbReference type="PIRSR" id="PIRSR602401-1"/>
    </source>
</evidence>
<evidence type="ECO:0000256" key="8">
    <source>
        <dbReference type="ARBA" id="ARBA00022989"/>
    </source>
</evidence>
<evidence type="ECO:0000313" key="17">
    <source>
        <dbReference type="Proteomes" id="UP000230002"/>
    </source>
</evidence>
<keyword evidence="11 14" id="KW-0503">Monooxygenase</keyword>
<evidence type="ECO:0000256" key="7">
    <source>
        <dbReference type="ARBA" id="ARBA00022723"/>
    </source>
</evidence>
<feature type="binding site" description="axial binding residue" evidence="13">
    <location>
        <position position="509"/>
    </location>
    <ligand>
        <name>heme</name>
        <dbReference type="ChEBI" id="CHEBI:30413"/>
    </ligand>
    <ligandPart>
        <name>Fe</name>
        <dbReference type="ChEBI" id="CHEBI:18248"/>
    </ligandPart>
</feature>
<evidence type="ECO:0000256" key="9">
    <source>
        <dbReference type="ARBA" id="ARBA00023002"/>
    </source>
</evidence>
<dbReference type="Gene3D" id="1.10.630.10">
    <property type="entry name" value="Cytochrome P450"/>
    <property type="match status" value="1"/>
</dbReference>
<dbReference type="InterPro" id="IPR036396">
    <property type="entry name" value="Cyt_P450_sf"/>
</dbReference>
<evidence type="ECO:0000256" key="4">
    <source>
        <dbReference type="ARBA" id="ARBA00010617"/>
    </source>
</evidence>
<evidence type="ECO:0000313" key="16">
    <source>
        <dbReference type="EMBL" id="PIL29143.1"/>
    </source>
</evidence>
<gene>
    <name evidence="16" type="ORF">GSI_09192</name>
</gene>
<dbReference type="GO" id="GO:0005506">
    <property type="term" value="F:iron ion binding"/>
    <property type="evidence" value="ECO:0007669"/>
    <property type="project" value="InterPro"/>
</dbReference>
<keyword evidence="7 13" id="KW-0479">Metal-binding</keyword>
<evidence type="ECO:0000256" key="1">
    <source>
        <dbReference type="ARBA" id="ARBA00001971"/>
    </source>
</evidence>
<keyword evidence="12 15" id="KW-0472">Membrane</keyword>
<evidence type="ECO:0000256" key="15">
    <source>
        <dbReference type="SAM" id="Phobius"/>
    </source>
</evidence>
<dbReference type="GO" id="GO:0016020">
    <property type="term" value="C:membrane"/>
    <property type="evidence" value="ECO:0007669"/>
    <property type="project" value="UniProtKB-SubCell"/>
</dbReference>
<keyword evidence="6 15" id="KW-0812">Transmembrane</keyword>
<proteinExistence type="inferred from homology"/>
<comment type="caution">
    <text evidence="16">The sequence shown here is derived from an EMBL/GenBank/DDBJ whole genome shotgun (WGS) entry which is preliminary data.</text>
</comment>
<keyword evidence="9 14" id="KW-0560">Oxidoreductase</keyword>
<dbReference type="PROSITE" id="PS00086">
    <property type="entry name" value="CYTOCHROME_P450"/>
    <property type="match status" value="1"/>
</dbReference>
<evidence type="ECO:0000256" key="14">
    <source>
        <dbReference type="RuleBase" id="RU000461"/>
    </source>
</evidence>
<evidence type="ECO:0000256" key="11">
    <source>
        <dbReference type="ARBA" id="ARBA00023033"/>
    </source>
</evidence>
<dbReference type="InterPro" id="IPR001128">
    <property type="entry name" value="Cyt_P450"/>
</dbReference>
<dbReference type="AlphaFoldDB" id="A0A2G8S5V2"/>
<dbReference type="EMBL" id="AYKW01000023">
    <property type="protein sequence ID" value="PIL29143.1"/>
    <property type="molecule type" value="Genomic_DNA"/>
</dbReference>
<dbReference type="Proteomes" id="UP000230002">
    <property type="component" value="Unassembled WGS sequence"/>
</dbReference>
<accession>A0A2G8S5V2</accession>
<dbReference type="STRING" id="1077348.A0A2G8S5V2"/>
<evidence type="ECO:0000256" key="12">
    <source>
        <dbReference type="ARBA" id="ARBA00023136"/>
    </source>
</evidence>
<organism evidence="16 17">
    <name type="scientific">Ganoderma sinense ZZ0214-1</name>
    <dbReference type="NCBI Taxonomy" id="1077348"/>
    <lineage>
        <taxon>Eukaryota</taxon>
        <taxon>Fungi</taxon>
        <taxon>Dikarya</taxon>
        <taxon>Basidiomycota</taxon>
        <taxon>Agaricomycotina</taxon>
        <taxon>Agaricomycetes</taxon>
        <taxon>Polyporales</taxon>
        <taxon>Polyporaceae</taxon>
        <taxon>Ganoderma</taxon>
    </lineage>
</organism>
<dbReference type="GO" id="GO:0020037">
    <property type="term" value="F:heme binding"/>
    <property type="evidence" value="ECO:0007669"/>
    <property type="project" value="InterPro"/>
</dbReference>
<evidence type="ECO:0000256" key="3">
    <source>
        <dbReference type="ARBA" id="ARBA00005179"/>
    </source>
</evidence>
<dbReference type="PANTHER" id="PTHR46300">
    <property type="entry name" value="P450, PUTATIVE (EUROFUNG)-RELATED-RELATED"/>
    <property type="match status" value="1"/>
</dbReference>
<comment type="pathway">
    <text evidence="3">Secondary metabolite biosynthesis.</text>
</comment>
<dbReference type="CDD" id="cd11065">
    <property type="entry name" value="CYP64-like"/>
    <property type="match status" value="1"/>
</dbReference>
<comment type="subcellular location">
    <subcellularLocation>
        <location evidence="2">Membrane</location>
        <topology evidence="2">Single-pass membrane protein</topology>
    </subcellularLocation>
</comment>
<dbReference type="SUPFAM" id="SSF48264">
    <property type="entry name" value="Cytochrome P450"/>
    <property type="match status" value="1"/>
</dbReference>
<dbReference type="InterPro" id="IPR017972">
    <property type="entry name" value="Cyt_P450_CS"/>
</dbReference>
<dbReference type="InterPro" id="IPR002401">
    <property type="entry name" value="Cyt_P450_E_grp-I"/>
</dbReference>
<evidence type="ECO:0000256" key="10">
    <source>
        <dbReference type="ARBA" id="ARBA00023004"/>
    </source>
</evidence>
<comment type="similarity">
    <text evidence="4 14">Belongs to the cytochrome P450 family.</text>
</comment>
<dbReference type="Pfam" id="PF00067">
    <property type="entry name" value="p450"/>
    <property type="match status" value="1"/>
</dbReference>
<dbReference type="OrthoDB" id="2789670at2759"/>
<sequence>MPRSKPVAERAVPEQEESQFSDDLVIVVRLDVRLHDKRKWRPGVELPLIHAMDDRSLLEVTSEFSFVHPNMESVLRTIPVLLVAVVLLAFVRFLLDRKNGYTRGLPLPPGPKGWPVIGNMLNMTASQPWIAYRNLAIECGDIIYFQVLGQPLLVLGNAALVSEFFEKRSANTVGQDKNYGIMPYGQQWRQHRRLFWQHFNVRAVSAYQQTQTDTTRKFLLKLLQDPSQLVEHIRYAFLATILKVLVGIDVSDNGDNQYSGHIDAALEGFSQGLMPGKFLVGLLPFLRFVPSWVPGAGFQNTFARWREASAALRHGPFEHVKDAMERGDAPESVLAKLLSRVPDESGIWGASAEEVEEIIKNIGFVGIEGGAETTFSAVQSAFLAMSLHPSVQKKVQTELDAVVGPHRLPEFADQASLVYVSALCKEALRWQNVTPMGVPHRTTADDELEGYFVPAGTLVSANVWACMHDPAVFEDPDEFRPERFIRNGKLDVSARDPSAFAFGFGRRICPGRHFAEAGLFIIVASVLHVFDITPPLDEQGRPIEITPGQTDGIIS</sequence>
<keyword evidence="17" id="KW-1185">Reference proteome</keyword>
<evidence type="ECO:0000256" key="6">
    <source>
        <dbReference type="ARBA" id="ARBA00022692"/>
    </source>
</evidence>
<evidence type="ECO:0000256" key="2">
    <source>
        <dbReference type="ARBA" id="ARBA00004167"/>
    </source>
</evidence>
<evidence type="ECO:0008006" key="18">
    <source>
        <dbReference type="Google" id="ProtNLM"/>
    </source>
</evidence>
<reference evidence="16 17" key="1">
    <citation type="journal article" date="2015" name="Sci. Rep.">
        <title>Chromosome-level genome map provides insights into diverse defense mechanisms in the medicinal fungus Ganoderma sinense.</title>
        <authorList>
            <person name="Zhu Y."/>
            <person name="Xu J."/>
            <person name="Sun C."/>
            <person name="Zhou S."/>
            <person name="Xu H."/>
            <person name="Nelson D.R."/>
            <person name="Qian J."/>
            <person name="Song J."/>
            <person name="Luo H."/>
            <person name="Xiang L."/>
            <person name="Li Y."/>
            <person name="Xu Z."/>
            <person name="Ji A."/>
            <person name="Wang L."/>
            <person name="Lu S."/>
            <person name="Hayward A."/>
            <person name="Sun W."/>
            <person name="Li X."/>
            <person name="Schwartz D.C."/>
            <person name="Wang Y."/>
            <person name="Chen S."/>
        </authorList>
    </citation>
    <scope>NUCLEOTIDE SEQUENCE [LARGE SCALE GENOMIC DNA]</scope>
    <source>
        <strain evidence="16 17">ZZ0214-1</strain>
    </source>
</reference>
<evidence type="ECO:0000256" key="5">
    <source>
        <dbReference type="ARBA" id="ARBA00022617"/>
    </source>
</evidence>
<keyword evidence="8 15" id="KW-1133">Transmembrane helix</keyword>
<dbReference type="GO" id="GO:0004497">
    <property type="term" value="F:monooxygenase activity"/>
    <property type="evidence" value="ECO:0007669"/>
    <property type="project" value="UniProtKB-KW"/>
</dbReference>
<comment type="cofactor">
    <cofactor evidence="1 13">
        <name>heme</name>
        <dbReference type="ChEBI" id="CHEBI:30413"/>
    </cofactor>
</comment>
<feature type="transmembrane region" description="Helical" evidence="15">
    <location>
        <begin position="74"/>
        <end position="95"/>
    </location>
</feature>
<protein>
    <recommendedName>
        <fullName evidence="18">Cytochrome P450</fullName>
    </recommendedName>
</protein>
<dbReference type="GO" id="GO:0016705">
    <property type="term" value="F:oxidoreductase activity, acting on paired donors, with incorporation or reduction of molecular oxygen"/>
    <property type="evidence" value="ECO:0007669"/>
    <property type="project" value="InterPro"/>
</dbReference>
<dbReference type="PANTHER" id="PTHR46300:SF7">
    <property type="entry name" value="P450, PUTATIVE (EUROFUNG)-RELATED"/>
    <property type="match status" value="1"/>
</dbReference>
<dbReference type="PRINTS" id="PR00463">
    <property type="entry name" value="EP450I"/>
</dbReference>